<dbReference type="RefSeq" id="WP_062253002.1">
    <property type="nucleotide sequence ID" value="NZ_CP014229.1"/>
</dbReference>
<dbReference type="GO" id="GO:0003735">
    <property type="term" value="F:structural constituent of ribosome"/>
    <property type="evidence" value="ECO:0007669"/>
    <property type="project" value="InterPro"/>
</dbReference>
<dbReference type="KEGG" id="dfi:AXF13_10065"/>
<comment type="similarity">
    <text evidence="1 6">Belongs to the universal ribosomal protein uL23 family.</text>
</comment>
<comment type="function">
    <text evidence="6">One of the early assembly proteins it binds 23S rRNA. One of the proteins that surrounds the polypeptide exit tunnel on the outside of the ribosome. Forms the main docking site for trigger factor binding to the ribosome.</text>
</comment>
<evidence type="ECO:0000313" key="8">
    <source>
        <dbReference type="Proteomes" id="UP000069241"/>
    </source>
</evidence>
<name>A0A0X8JKH0_9BACT</name>
<evidence type="ECO:0000256" key="5">
    <source>
        <dbReference type="ARBA" id="ARBA00023274"/>
    </source>
</evidence>
<dbReference type="NCBIfam" id="NF004363">
    <property type="entry name" value="PRK05738.2-4"/>
    <property type="match status" value="1"/>
</dbReference>
<dbReference type="GO" id="GO:0005840">
    <property type="term" value="C:ribosome"/>
    <property type="evidence" value="ECO:0007669"/>
    <property type="project" value="UniProtKB-KW"/>
</dbReference>
<sequence>METTYVLLKPLLTEKTTLLKDEAQQVAFYVHPKANKLEIRQAVEKAFDVKVEAVNVVRRAPSVRERQGRVVGRKPGWKKAYVTLRQGDKIEFFEGV</sequence>
<gene>
    <name evidence="6" type="primary">rplW</name>
    <name evidence="7" type="ORF">AXF13_10065</name>
</gene>
<dbReference type="InterPro" id="IPR012677">
    <property type="entry name" value="Nucleotide-bd_a/b_plait_sf"/>
</dbReference>
<dbReference type="PANTHER" id="PTHR11620">
    <property type="entry name" value="60S RIBOSOMAL PROTEIN L23A"/>
    <property type="match status" value="1"/>
</dbReference>
<evidence type="ECO:0000256" key="6">
    <source>
        <dbReference type="HAMAP-Rule" id="MF_01369"/>
    </source>
</evidence>
<dbReference type="EMBL" id="CP014229">
    <property type="protein sequence ID" value="AMD90435.1"/>
    <property type="molecule type" value="Genomic_DNA"/>
</dbReference>
<dbReference type="GO" id="GO:0019843">
    <property type="term" value="F:rRNA binding"/>
    <property type="evidence" value="ECO:0007669"/>
    <property type="project" value="UniProtKB-UniRule"/>
</dbReference>
<keyword evidence="3 6" id="KW-0694">RNA-binding</keyword>
<dbReference type="AlphaFoldDB" id="A0A0X8JKH0"/>
<evidence type="ECO:0000256" key="1">
    <source>
        <dbReference type="ARBA" id="ARBA00006700"/>
    </source>
</evidence>
<evidence type="ECO:0000256" key="4">
    <source>
        <dbReference type="ARBA" id="ARBA00022980"/>
    </source>
</evidence>
<dbReference type="FunFam" id="3.30.70.330:FF:000001">
    <property type="entry name" value="50S ribosomal protein L23"/>
    <property type="match status" value="1"/>
</dbReference>
<dbReference type="HAMAP" id="MF_01369_B">
    <property type="entry name" value="Ribosomal_uL23_B"/>
    <property type="match status" value="1"/>
</dbReference>
<dbReference type="Pfam" id="PF00276">
    <property type="entry name" value="Ribosomal_L23"/>
    <property type="match status" value="1"/>
</dbReference>
<keyword evidence="4 6" id="KW-0689">Ribosomal protein</keyword>
<keyword evidence="5 6" id="KW-0687">Ribonucleoprotein</keyword>
<dbReference type="Gene3D" id="3.30.70.330">
    <property type="match status" value="1"/>
</dbReference>
<dbReference type="GO" id="GO:0006412">
    <property type="term" value="P:translation"/>
    <property type="evidence" value="ECO:0007669"/>
    <property type="project" value="UniProtKB-UniRule"/>
</dbReference>
<proteinExistence type="inferred from homology"/>
<accession>A0A0X8JKH0</accession>
<dbReference type="STRING" id="44742.AXF13_10065"/>
<dbReference type="InterPro" id="IPR012678">
    <property type="entry name" value="Ribosomal_uL23/eL15/eS24_sf"/>
</dbReference>
<protein>
    <recommendedName>
        <fullName evidence="6">Large ribosomal subunit protein uL23</fullName>
    </recommendedName>
</protein>
<evidence type="ECO:0000256" key="3">
    <source>
        <dbReference type="ARBA" id="ARBA00022884"/>
    </source>
</evidence>
<dbReference type="GO" id="GO:1990904">
    <property type="term" value="C:ribonucleoprotein complex"/>
    <property type="evidence" value="ECO:0007669"/>
    <property type="project" value="UniProtKB-KW"/>
</dbReference>
<reference evidence="8" key="1">
    <citation type="submission" date="2016-02" db="EMBL/GenBank/DDBJ databases">
        <authorList>
            <person name="Holder M.E."/>
            <person name="Ajami N.J."/>
            <person name="Petrosino J.F."/>
        </authorList>
    </citation>
    <scope>NUCLEOTIDE SEQUENCE [LARGE SCALE GENOMIC DNA]</scope>
    <source>
        <strain evidence="8">CCUG 45958</strain>
    </source>
</reference>
<dbReference type="InterPro" id="IPR013025">
    <property type="entry name" value="Ribosomal_uL23-like"/>
</dbReference>
<keyword evidence="2 6" id="KW-0699">rRNA-binding</keyword>
<dbReference type="NCBIfam" id="NF004359">
    <property type="entry name" value="PRK05738.1-3"/>
    <property type="match status" value="1"/>
</dbReference>
<dbReference type="SUPFAM" id="SSF54189">
    <property type="entry name" value="Ribosomal proteins S24e, L23 and L15e"/>
    <property type="match status" value="1"/>
</dbReference>
<comment type="subunit">
    <text evidence="6">Part of the 50S ribosomal subunit. Contacts protein L29, and trigger factor when it is bound to the ribosome.</text>
</comment>
<keyword evidence="8" id="KW-1185">Reference proteome</keyword>
<evidence type="ECO:0000256" key="2">
    <source>
        <dbReference type="ARBA" id="ARBA00022730"/>
    </source>
</evidence>
<organism evidence="7 8">
    <name type="scientific">Desulfovibrio fairfieldensis</name>
    <dbReference type="NCBI Taxonomy" id="44742"/>
    <lineage>
        <taxon>Bacteria</taxon>
        <taxon>Pseudomonadati</taxon>
        <taxon>Thermodesulfobacteriota</taxon>
        <taxon>Desulfovibrionia</taxon>
        <taxon>Desulfovibrionales</taxon>
        <taxon>Desulfovibrionaceae</taxon>
        <taxon>Desulfovibrio</taxon>
    </lineage>
</organism>
<evidence type="ECO:0000313" key="7">
    <source>
        <dbReference type="EMBL" id="AMD90435.1"/>
    </source>
</evidence>
<dbReference type="Proteomes" id="UP000069241">
    <property type="component" value="Chromosome"/>
</dbReference>